<dbReference type="Proteomes" id="UP000193100">
    <property type="component" value="Chromosome"/>
</dbReference>
<dbReference type="GeneID" id="77255852"/>
<feature type="transmembrane region" description="Helical" evidence="1">
    <location>
        <begin position="20"/>
        <end position="37"/>
    </location>
</feature>
<protein>
    <submittedName>
        <fullName evidence="2">Uncharacterized protein</fullName>
    </submittedName>
</protein>
<organism evidence="2 3">
    <name type="scientific">Marinobacter salarius</name>
    <dbReference type="NCBI Taxonomy" id="1420917"/>
    <lineage>
        <taxon>Bacteria</taxon>
        <taxon>Pseudomonadati</taxon>
        <taxon>Pseudomonadota</taxon>
        <taxon>Gammaproteobacteria</taxon>
        <taxon>Pseudomonadales</taxon>
        <taxon>Marinobacteraceae</taxon>
        <taxon>Marinobacter</taxon>
    </lineage>
</organism>
<gene>
    <name evidence="2" type="ORF">MARSALSMR5_01898</name>
</gene>
<accession>A0A1W6K963</accession>
<proteinExistence type="predicted"/>
<sequence>MSDTANHHQPEPWHLSRAVNIGHILSTVSLVGVLMWYQAGQDNRLTQAELNIQHLQEARLADQQRTDKKFDEIRAYMLRIESKLDRIIESDR</sequence>
<dbReference type="AlphaFoldDB" id="A0A1W6K963"/>
<keyword evidence="1" id="KW-1133">Transmembrane helix</keyword>
<evidence type="ECO:0000313" key="3">
    <source>
        <dbReference type="Proteomes" id="UP000193100"/>
    </source>
</evidence>
<dbReference type="RefSeq" id="WP_085680349.1">
    <property type="nucleotide sequence ID" value="NZ_CP020931.1"/>
</dbReference>
<evidence type="ECO:0000313" key="2">
    <source>
        <dbReference type="EMBL" id="ARM83976.1"/>
    </source>
</evidence>
<keyword evidence="1" id="KW-0812">Transmembrane</keyword>
<name>A0A1W6K963_9GAMM</name>
<reference evidence="2 3" key="1">
    <citation type="submission" date="2017-04" db="EMBL/GenBank/DDBJ databases">
        <title>Genome Sequence of Marinobacter salarius strain SMR5 Isolated from a culture of the Diatom Skeletonema marinoi.</title>
        <authorList>
            <person name="Topel M."/>
            <person name="Pinder M.I.M."/>
            <person name="Johansson O.N."/>
            <person name="Kourtchenko O."/>
            <person name="Godhe A."/>
            <person name="Clarke A.K."/>
        </authorList>
    </citation>
    <scope>NUCLEOTIDE SEQUENCE [LARGE SCALE GENOMIC DNA]</scope>
    <source>
        <strain evidence="2 3">SMR5</strain>
    </source>
</reference>
<evidence type="ECO:0000256" key="1">
    <source>
        <dbReference type="SAM" id="Phobius"/>
    </source>
</evidence>
<dbReference type="EMBL" id="CP020931">
    <property type="protein sequence ID" value="ARM83976.1"/>
    <property type="molecule type" value="Genomic_DNA"/>
</dbReference>
<keyword evidence="1" id="KW-0472">Membrane</keyword>